<comment type="caution">
    <text evidence="2">The sequence shown here is derived from an EMBL/GenBank/DDBJ whole genome shotgun (WGS) entry which is preliminary data.</text>
</comment>
<protein>
    <submittedName>
        <fullName evidence="2">Uncharacterized protein</fullName>
    </submittedName>
</protein>
<gene>
    <name evidence="2" type="ORF">AVEN_224025_1</name>
</gene>
<feature type="compositionally biased region" description="Basic and acidic residues" evidence="1">
    <location>
        <begin position="31"/>
        <end position="54"/>
    </location>
</feature>
<name>A0A4Y2TN70_ARAVE</name>
<feature type="compositionally biased region" description="Basic and acidic residues" evidence="1">
    <location>
        <begin position="1"/>
        <end position="15"/>
    </location>
</feature>
<feature type="region of interest" description="Disordered" evidence="1">
    <location>
        <begin position="1"/>
        <end position="54"/>
    </location>
</feature>
<evidence type="ECO:0000256" key="1">
    <source>
        <dbReference type="SAM" id="MobiDB-lite"/>
    </source>
</evidence>
<dbReference type="AlphaFoldDB" id="A0A4Y2TN70"/>
<sequence>MKEKKNERRNEDIGRTKTPRRTQIEKRRRREEKNTEERKRKEATTRNGRKDVFEKRKRKDEMEFELQKYIFEAEGGFQIPSPIKM</sequence>
<keyword evidence="3" id="KW-1185">Reference proteome</keyword>
<organism evidence="2 3">
    <name type="scientific">Araneus ventricosus</name>
    <name type="common">Orbweaver spider</name>
    <name type="synonym">Epeira ventricosa</name>
    <dbReference type="NCBI Taxonomy" id="182803"/>
    <lineage>
        <taxon>Eukaryota</taxon>
        <taxon>Metazoa</taxon>
        <taxon>Ecdysozoa</taxon>
        <taxon>Arthropoda</taxon>
        <taxon>Chelicerata</taxon>
        <taxon>Arachnida</taxon>
        <taxon>Araneae</taxon>
        <taxon>Araneomorphae</taxon>
        <taxon>Entelegynae</taxon>
        <taxon>Araneoidea</taxon>
        <taxon>Araneidae</taxon>
        <taxon>Araneus</taxon>
    </lineage>
</organism>
<evidence type="ECO:0000313" key="3">
    <source>
        <dbReference type="Proteomes" id="UP000499080"/>
    </source>
</evidence>
<accession>A0A4Y2TN70</accession>
<evidence type="ECO:0000313" key="2">
    <source>
        <dbReference type="EMBL" id="GBO00840.1"/>
    </source>
</evidence>
<reference evidence="2 3" key="1">
    <citation type="journal article" date="2019" name="Sci. Rep.">
        <title>Orb-weaving spider Araneus ventricosus genome elucidates the spidroin gene catalogue.</title>
        <authorList>
            <person name="Kono N."/>
            <person name="Nakamura H."/>
            <person name="Ohtoshi R."/>
            <person name="Moran D.A.P."/>
            <person name="Shinohara A."/>
            <person name="Yoshida Y."/>
            <person name="Fujiwara M."/>
            <person name="Mori M."/>
            <person name="Tomita M."/>
            <person name="Arakawa K."/>
        </authorList>
    </citation>
    <scope>NUCLEOTIDE SEQUENCE [LARGE SCALE GENOMIC DNA]</scope>
</reference>
<proteinExistence type="predicted"/>
<dbReference type="EMBL" id="BGPR01029200">
    <property type="protein sequence ID" value="GBO00840.1"/>
    <property type="molecule type" value="Genomic_DNA"/>
</dbReference>
<dbReference type="Proteomes" id="UP000499080">
    <property type="component" value="Unassembled WGS sequence"/>
</dbReference>